<reference evidence="1" key="1">
    <citation type="journal article" date="2021" name="PeerJ">
        <title>Extensive microbial diversity within the chicken gut microbiome revealed by metagenomics and culture.</title>
        <authorList>
            <person name="Gilroy R."/>
            <person name="Ravi A."/>
            <person name="Getino M."/>
            <person name="Pursley I."/>
            <person name="Horton D.L."/>
            <person name="Alikhan N.F."/>
            <person name="Baker D."/>
            <person name="Gharbi K."/>
            <person name="Hall N."/>
            <person name="Watson M."/>
            <person name="Adriaenssens E.M."/>
            <person name="Foster-Nyarko E."/>
            <person name="Jarju S."/>
            <person name="Secka A."/>
            <person name="Antonio M."/>
            <person name="Oren A."/>
            <person name="Chaudhuri R.R."/>
            <person name="La Ragione R."/>
            <person name="Hildebrand F."/>
            <person name="Pallen M.J."/>
        </authorList>
    </citation>
    <scope>NUCLEOTIDE SEQUENCE</scope>
    <source>
        <strain evidence="1">ChiSxjej5B17-1746</strain>
    </source>
</reference>
<sequence length="274" mass="28936">MKQIAWDEVMQRLEVASKICNDTSPVQVEGPIHVGVDLGTADVVVMAVDDNGVPVSAFLEWATVVRDGVVVDYHGAITIVKRLVAQTEARLGRRITEASTSYPPGTDARLSTNILDAANLRLVSAADEPSCLARLAKLDRAAVVDIGGGTTGTAIIAGGKVVASADDATGGHHVTLAMSGALAMPYEDAELKKRGKDNRQYAPIVKPVFERISDIVKAHITGYAVDTVYLTGGTCCFPGIAPLFEKELGIKVECPDYPLLLTPLAIACLPLMEG</sequence>
<dbReference type="Gene3D" id="3.30.420.40">
    <property type="match status" value="2"/>
</dbReference>
<evidence type="ECO:0000313" key="2">
    <source>
        <dbReference type="Proteomes" id="UP000824264"/>
    </source>
</evidence>
<dbReference type="Proteomes" id="UP000824264">
    <property type="component" value="Unassembled WGS sequence"/>
</dbReference>
<comment type="caution">
    <text evidence="1">The sequence shown here is derived from an EMBL/GenBank/DDBJ whole genome shotgun (WGS) entry which is preliminary data.</text>
</comment>
<evidence type="ECO:0000313" key="1">
    <source>
        <dbReference type="EMBL" id="HIW78490.1"/>
    </source>
</evidence>
<accession>A0A9D1R047</accession>
<dbReference type="PANTHER" id="PTHR32432:SF3">
    <property type="entry name" value="ETHANOLAMINE UTILIZATION PROTEIN EUTJ"/>
    <property type="match status" value="1"/>
</dbReference>
<dbReference type="NCBIfam" id="TIGR02529">
    <property type="entry name" value="EutJ"/>
    <property type="match status" value="1"/>
</dbReference>
<proteinExistence type="predicted"/>
<dbReference type="PANTHER" id="PTHR32432">
    <property type="entry name" value="CELL DIVISION PROTEIN FTSA-RELATED"/>
    <property type="match status" value="1"/>
</dbReference>
<dbReference type="NCBIfam" id="NF011660">
    <property type="entry name" value="PRK15080.1"/>
    <property type="match status" value="1"/>
</dbReference>
<dbReference type="EMBL" id="DXGI01000180">
    <property type="protein sequence ID" value="HIW78490.1"/>
    <property type="molecule type" value="Genomic_DNA"/>
</dbReference>
<organism evidence="1 2">
    <name type="scientific">Candidatus Bilophila faecipullorum</name>
    <dbReference type="NCBI Taxonomy" id="2838482"/>
    <lineage>
        <taxon>Bacteria</taxon>
        <taxon>Pseudomonadati</taxon>
        <taxon>Thermodesulfobacteriota</taxon>
        <taxon>Desulfovibrionia</taxon>
        <taxon>Desulfovibrionales</taxon>
        <taxon>Desulfovibrionaceae</taxon>
        <taxon>Bilophila</taxon>
    </lineage>
</organism>
<protein>
    <submittedName>
        <fullName evidence="1">Ethanolamine utilization protein EutJ</fullName>
    </submittedName>
</protein>
<name>A0A9D1R047_9BACT</name>
<dbReference type="AlphaFoldDB" id="A0A9D1R047"/>
<dbReference type="Pfam" id="PF11104">
    <property type="entry name" value="PilM_2"/>
    <property type="match status" value="1"/>
</dbReference>
<reference evidence="1" key="2">
    <citation type="submission" date="2021-04" db="EMBL/GenBank/DDBJ databases">
        <authorList>
            <person name="Gilroy R."/>
        </authorList>
    </citation>
    <scope>NUCLEOTIDE SEQUENCE</scope>
    <source>
        <strain evidence="1">ChiSxjej5B17-1746</strain>
    </source>
</reference>
<gene>
    <name evidence="1" type="primary">eutJ</name>
    <name evidence="1" type="ORF">H9874_05010</name>
</gene>
<dbReference type="SUPFAM" id="SSF53067">
    <property type="entry name" value="Actin-like ATPase domain"/>
    <property type="match status" value="1"/>
</dbReference>
<dbReference type="InterPro" id="IPR043129">
    <property type="entry name" value="ATPase_NBD"/>
</dbReference>
<dbReference type="InterPro" id="IPR050696">
    <property type="entry name" value="FtsA/MreB"/>
</dbReference>
<dbReference type="InterPro" id="IPR013366">
    <property type="entry name" value="EutJ"/>
</dbReference>
<dbReference type="InterPro" id="IPR005883">
    <property type="entry name" value="PilM"/>
</dbReference>